<dbReference type="GO" id="GO:0000287">
    <property type="term" value="F:magnesium ion binding"/>
    <property type="evidence" value="ECO:0007669"/>
    <property type="project" value="TreeGrafter"/>
</dbReference>
<gene>
    <name evidence="7" type="primary">panB</name>
    <name evidence="11" type="ORF">HNR32_000419</name>
</gene>
<feature type="binding site" evidence="7 10">
    <location>
        <position position="85"/>
    </location>
    <ligand>
        <name>Mg(2+)</name>
        <dbReference type="ChEBI" id="CHEBI:18420"/>
    </ligand>
</feature>
<dbReference type="PIRSF" id="PIRSF000388">
    <property type="entry name" value="Pantoate_hydroxy_MeTrfase"/>
    <property type="match status" value="1"/>
</dbReference>
<dbReference type="NCBIfam" id="NF001452">
    <property type="entry name" value="PRK00311.1"/>
    <property type="match status" value="1"/>
</dbReference>
<keyword evidence="7" id="KW-0963">Cytoplasm</keyword>
<keyword evidence="7 10" id="KW-0479">Metal-binding</keyword>
<evidence type="ECO:0000256" key="6">
    <source>
        <dbReference type="ARBA" id="ARBA00056497"/>
    </source>
</evidence>
<dbReference type="Proteomes" id="UP000559117">
    <property type="component" value="Unassembled WGS sequence"/>
</dbReference>
<evidence type="ECO:0000256" key="9">
    <source>
        <dbReference type="PIRSR" id="PIRSR000388-2"/>
    </source>
</evidence>
<dbReference type="AlphaFoldDB" id="A0A840UE43"/>
<proteinExistence type="inferred from homology"/>
<dbReference type="HAMAP" id="MF_00156">
    <property type="entry name" value="PanB"/>
    <property type="match status" value="1"/>
</dbReference>
<feature type="binding site" evidence="7 10">
    <location>
        <position position="46"/>
    </location>
    <ligand>
        <name>Mg(2+)</name>
        <dbReference type="ChEBI" id="CHEBI:18420"/>
    </ligand>
</feature>
<keyword evidence="4 7" id="KW-0566">Pantothenate biosynthesis</keyword>
<dbReference type="GO" id="GO:0032259">
    <property type="term" value="P:methylation"/>
    <property type="evidence" value="ECO:0007669"/>
    <property type="project" value="UniProtKB-KW"/>
</dbReference>
<organism evidence="11 12">
    <name type="scientific">Pectinatus brassicae</name>
    <dbReference type="NCBI Taxonomy" id="862415"/>
    <lineage>
        <taxon>Bacteria</taxon>
        <taxon>Bacillati</taxon>
        <taxon>Bacillota</taxon>
        <taxon>Negativicutes</taxon>
        <taxon>Selenomonadales</taxon>
        <taxon>Selenomonadaceae</taxon>
        <taxon>Pectinatus</taxon>
    </lineage>
</organism>
<feature type="binding site" evidence="7 9">
    <location>
        <begin position="46"/>
        <end position="47"/>
    </location>
    <ligand>
        <name>3-methyl-2-oxobutanoate</name>
        <dbReference type="ChEBI" id="CHEBI:11851"/>
    </ligand>
</feature>
<evidence type="ECO:0000256" key="1">
    <source>
        <dbReference type="ARBA" id="ARBA00005033"/>
    </source>
</evidence>
<evidence type="ECO:0000313" key="11">
    <source>
        <dbReference type="EMBL" id="MBB5335299.1"/>
    </source>
</evidence>
<feature type="binding site" evidence="7 9">
    <location>
        <position position="115"/>
    </location>
    <ligand>
        <name>3-methyl-2-oxobutanoate</name>
        <dbReference type="ChEBI" id="CHEBI:11851"/>
    </ligand>
</feature>
<dbReference type="EC" id="2.1.2.11" evidence="7"/>
<evidence type="ECO:0000256" key="5">
    <source>
        <dbReference type="ARBA" id="ARBA00022679"/>
    </source>
</evidence>
<comment type="subcellular location">
    <subcellularLocation>
        <location evidence="7">Cytoplasm</location>
    </subcellularLocation>
</comment>
<dbReference type="CDD" id="cd06557">
    <property type="entry name" value="KPHMT-like"/>
    <property type="match status" value="1"/>
</dbReference>
<dbReference type="UniPathway" id="UPA00028">
    <property type="reaction ID" value="UER00003"/>
</dbReference>
<dbReference type="InterPro" id="IPR040442">
    <property type="entry name" value="Pyrv_kinase-like_dom_sf"/>
</dbReference>
<dbReference type="GO" id="GO:0008168">
    <property type="term" value="F:methyltransferase activity"/>
    <property type="evidence" value="ECO:0007669"/>
    <property type="project" value="UniProtKB-KW"/>
</dbReference>
<comment type="similarity">
    <text evidence="2 7">Belongs to the PanB family.</text>
</comment>
<comment type="catalytic activity">
    <reaction evidence="7">
        <text>(6R)-5,10-methylene-5,6,7,8-tetrahydrofolate + 3-methyl-2-oxobutanoate + H2O = 2-dehydropantoate + (6S)-5,6,7,8-tetrahydrofolate</text>
        <dbReference type="Rhea" id="RHEA:11824"/>
        <dbReference type="ChEBI" id="CHEBI:11561"/>
        <dbReference type="ChEBI" id="CHEBI:11851"/>
        <dbReference type="ChEBI" id="CHEBI:15377"/>
        <dbReference type="ChEBI" id="CHEBI:15636"/>
        <dbReference type="ChEBI" id="CHEBI:57453"/>
        <dbReference type="EC" id="2.1.2.11"/>
    </reaction>
</comment>
<dbReference type="PANTHER" id="PTHR20881">
    <property type="entry name" value="3-METHYL-2-OXOBUTANOATE HYDROXYMETHYLTRANSFERASE"/>
    <property type="match status" value="1"/>
</dbReference>
<dbReference type="NCBIfam" id="TIGR00222">
    <property type="entry name" value="panB"/>
    <property type="match status" value="1"/>
</dbReference>
<protein>
    <recommendedName>
        <fullName evidence="7">3-methyl-2-oxobutanoate hydroxymethyltransferase</fullName>
        <ecNumber evidence="7">2.1.2.11</ecNumber>
    </recommendedName>
    <alternativeName>
        <fullName evidence="7">Ketopantoate hydroxymethyltransferase</fullName>
        <shortName evidence="7">KPHMT</shortName>
    </alternativeName>
</protein>
<evidence type="ECO:0000256" key="4">
    <source>
        <dbReference type="ARBA" id="ARBA00022655"/>
    </source>
</evidence>
<feature type="binding site" evidence="7 9">
    <location>
        <position position="85"/>
    </location>
    <ligand>
        <name>3-methyl-2-oxobutanoate</name>
        <dbReference type="ChEBI" id="CHEBI:11851"/>
    </ligand>
</feature>
<dbReference type="GO" id="GO:0015940">
    <property type="term" value="P:pantothenate biosynthetic process"/>
    <property type="evidence" value="ECO:0007669"/>
    <property type="project" value="UniProtKB-UniRule"/>
</dbReference>
<reference evidence="11 12" key="1">
    <citation type="submission" date="2020-08" db="EMBL/GenBank/DDBJ databases">
        <title>Genomic Encyclopedia of Type Strains, Phase IV (KMG-IV): sequencing the most valuable type-strain genomes for metagenomic binning, comparative biology and taxonomic classification.</title>
        <authorList>
            <person name="Goeker M."/>
        </authorList>
    </citation>
    <scope>NUCLEOTIDE SEQUENCE [LARGE SCALE GENOMIC DNA]</scope>
    <source>
        <strain evidence="11 12">DSM 24661</strain>
    </source>
</reference>
<dbReference type="InterPro" id="IPR015813">
    <property type="entry name" value="Pyrv/PenolPyrv_kinase-like_dom"/>
</dbReference>
<evidence type="ECO:0000256" key="10">
    <source>
        <dbReference type="PIRSR" id="PIRSR000388-3"/>
    </source>
</evidence>
<comment type="caution">
    <text evidence="11">The sequence shown here is derived from an EMBL/GenBank/DDBJ whole genome shotgun (WGS) entry which is preliminary data.</text>
</comment>
<evidence type="ECO:0000256" key="7">
    <source>
        <dbReference type="HAMAP-Rule" id="MF_00156"/>
    </source>
</evidence>
<dbReference type="InterPro" id="IPR003700">
    <property type="entry name" value="Pantoate_hydroxy_MeTrfase"/>
</dbReference>
<evidence type="ECO:0000256" key="2">
    <source>
        <dbReference type="ARBA" id="ARBA00008676"/>
    </source>
</evidence>
<dbReference type="GO" id="GO:0003864">
    <property type="term" value="F:3-methyl-2-oxobutanoate hydroxymethyltransferase activity"/>
    <property type="evidence" value="ECO:0007669"/>
    <property type="project" value="UniProtKB-UniRule"/>
</dbReference>
<keyword evidence="12" id="KW-1185">Reference proteome</keyword>
<comment type="cofactor">
    <cofactor evidence="7 10">
        <name>Mg(2+)</name>
        <dbReference type="ChEBI" id="CHEBI:18420"/>
    </cofactor>
    <text evidence="7 10">Binds 1 Mg(2+) ion per subunit.</text>
</comment>
<dbReference type="Pfam" id="PF02548">
    <property type="entry name" value="Pantoate_transf"/>
    <property type="match status" value="1"/>
</dbReference>
<evidence type="ECO:0000256" key="8">
    <source>
        <dbReference type="PIRSR" id="PIRSR000388-1"/>
    </source>
</evidence>
<dbReference type="RefSeq" id="WP_183859160.1">
    <property type="nucleotide sequence ID" value="NZ_JACHFH010000003.1"/>
</dbReference>
<dbReference type="SUPFAM" id="SSF51621">
    <property type="entry name" value="Phosphoenolpyruvate/pyruvate domain"/>
    <property type="match status" value="1"/>
</dbReference>
<evidence type="ECO:0000256" key="3">
    <source>
        <dbReference type="ARBA" id="ARBA00011424"/>
    </source>
</evidence>
<dbReference type="GO" id="GO:0005737">
    <property type="term" value="C:cytoplasm"/>
    <property type="evidence" value="ECO:0007669"/>
    <property type="project" value="UniProtKB-SubCell"/>
</dbReference>
<comment type="subunit">
    <text evidence="3 7">Homodecamer; pentamer of dimers.</text>
</comment>
<dbReference type="Gene3D" id="3.20.20.60">
    <property type="entry name" value="Phosphoenolpyruvate-binding domains"/>
    <property type="match status" value="1"/>
</dbReference>
<dbReference type="FunFam" id="3.20.20.60:FF:000003">
    <property type="entry name" value="3-methyl-2-oxobutanoate hydroxymethyltransferase"/>
    <property type="match status" value="1"/>
</dbReference>
<keyword evidence="7 10" id="KW-0460">Magnesium</keyword>
<evidence type="ECO:0000313" key="12">
    <source>
        <dbReference type="Proteomes" id="UP000559117"/>
    </source>
</evidence>
<name>A0A840UE43_9FIRM</name>
<accession>A0A840UE43</accession>
<keyword evidence="11" id="KW-0489">Methyltransferase</keyword>
<dbReference type="EMBL" id="JACHFH010000003">
    <property type="protein sequence ID" value="MBB5335299.1"/>
    <property type="molecule type" value="Genomic_DNA"/>
</dbReference>
<comment type="function">
    <text evidence="6 7">Catalyzes the reversible reaction in which hydroxymethyl group from 5,10-methylenetetrahydrofolate is transferred onto alpha-ketoisovalerate to form ketopantoate.</text>
</comment>
<feature type="active site" description="Proton acceptor" evidence="7 8">
    <location>
        <position position="184"/>
    </location>
</feature>
<feature type="binding site" evidence="7 10">
    <location>
        <position position="117"/>
    </location>
    <ligand>
        <name>Mg(2+)</name>
        <dbReference type="ChEBI" id="CHEBI:18420"/>
    </ligand>
</feature>
<keyword evidence="5 7" id="KW-0808">Transferase</keyword>
<dbReference type="PANTHER" id="PTHR20881:SF0">
    <property type="entry name" value="3-METHYL-2-OXOBUTANOATE HYDROXYMETHYLTRANSFERASE"/>
    <property type="match status" value="1"/>
</dbReference>
<sequence length="277" mass="30139">MNNKFTTQSFFKAKENKEKITMLTAYDYSMAQLVDNSGIDAVLVGDSVGMVMQGHDSTLQVTMEDMIYHSQCVARGLKHALLVTDLPFLSYHVSIEEAVRNAGQLIQQGHAEAVKLEGGQNMAATVKAIVNAQIPVMGHIGLTPQSVNIFGGFKVQGKEEITAQNLINDALALEAAGAFSIVLEAVPEALAKLITEKLHIPTIGIGGGRYCDGQILVINDILGMYSDFTPKFVKKYANLNIDINTAVTTYISDVKNSEFPKPEHTFGIKDSVLDKLY</sequence>
<comment type="pathway">
    <text evidence="1 7">Cofactor biosynthesis; (R)-pantothenate biosynthesis; (R)-pantoate from 3-methyl-2-oxobutanoate: step 1/2.</text>
</comment>